<keyword evidence="5 9" id="KW-0812">Transmembrane</keyword>
<reference evidence="11" key="1">
    <citation type="journal article" date="2011" name="PLoS ONE">
        <title>Ralstonia syzygii, the Blood Disease Bacterium and some Asian R. solanacearum strains form a single genomic species despite divergent lifestyles.</title>
        <authorList>
            <person name="Remenant B."/>
            <person name="de Cambiaire J.C."/>
            <person name="Cellier G."/>
            <person name="Jacobs J.M."/>
            <person name="Mangenot S."/>
            <person name="Barbe V."/>
            <person name="Lajus A."/>
            <person name="Vallenet D."/>
            <person name="Medigue C."/>
            <person name="Fegan M."/>
            <person name="Allen C."/>
            <person name="Prior P."/>
        </authorList>
    </citation>
    <scope>NUCLEOTIDE SEQUENCE</scope>
    <source>
        <strain evidence="11">R24</strain>
    </source>
</reference>
<dbReference type="AlphaFoldDB" id="G3A903"/>
<feature type="transmembrane region" description="Helical" evidence="9">
    <location>
        <begin position="22"/>
        <end position="44"/>
    </location>
</feature>
<evidence type="ECO:0000256" key="3">
    <source>
        <dbReference type="ARBA" id="ARBA00022448"/>
    </source>
</evidence>
<dbReference type="RefSeq" id="WP_197333291.1">
    <property type="nucleotide sequence ID" value="NZ_CP115945.1"/>
</dbReference>
<dbReference type="PANTHER" id="PTHR30614:SF0">
    <property type="entry name" value="L-CYSTINE TRANSPORT SYSTEM PERMEASE PROTEIN TCYL"/>
    <property type="match status" value="1"/>
</dbReference>
<keyword evidence="4" id="KW-1003">Cell membrane</keyword>
<dbReference type="SUPFAM" id="SSF161098">
    <property type="entry name" value="MetI-like"/>
    <property type="match status" value="1"/>
</dbReference>
<dbReference type="PROSITE" id="PS50928">
    <property type="entry name" value="ABC_TM1"/>
    <property type="match status" value="1"/>
</dbReference>
<comment type="similarity">
    <text evidence="2">Belongs to the binding-protein-dependent transport system permease family. HisMQ subfamily.</text>
</comment>
<evidence type="ECO:0000256" key="1">
    <source>
        <dbReference type="ARBA" id="ARBA00004429"/>
    </source>
</evidence>
<sequence length="220" mass="24392">MEAWTIIWQQRAIFLEGFFQTILLFGLSGSMAFLSGIAILMALEGPDNPLRRAIRLLMDGMRMIPCLIYAYLLYYGLPPLGIRLDAWTAGCLALTTYHAAYFAEILRGARAELSPGQVEAARSHGFRTLPMFVRIIVPQLLLRTGPVLGNQLIICLKDTSFLTIITVAELTSAATSVQAQYFIPVQAFVVAIALYWLVCLGIERCVRHLGRAATIRGLRS</sequence>
<dbReference type="Gene3D" id="1.10.3720.10">
    <property type="entry name" value="MetI-like"/>
    <property type="match status" value="1"/>
</dbReference>
<reference evidence="11" key="2">
    <citation type="submission" date="2011-04" db="EMBL/GenBank/DDBJ databases">
        <authorList>
            <person name="Genoscope - CEA"/>
        </authorList>
    </citation>
    <scope>NUCLEOTIDE SEQUENCE</scope>
    <source>
        <strain evidence="11">R24</strain>
    </source>
</reference>
<evidence type="ECO:0000256" key="6">
    <source>
        <dbReference type="ARBA" id="ARBA00022970"/>
    </source>
</evidence>
<keyword evidence="8 9" id="KW-0472">Membrane</keyword>
<feature type="transmembrane region" description="Helical" evidence="9">
    <location>
        <begin position="181"/>
        <end position="202"/>
    </location>
</feature>
<dbReference type="InterPro" id="IPR043429">
    <property type="entry name" value="ArtM/GltK/GlnP/TcyL/YhdX-like"/>
</dbReference>
<proteinExistence type="inferred from homology"/>
<dbReference type="GO" id="GO:0043190">
    <property type="term" value="C:ATP-binding cassette (ABC) transporter complex"/>
    <property type="evidence" value="ECO:0007669"/>
    <property type="project" value="InterPro"/>
</dbReference>
<dbReference type="Pfam" id="PF00528">
    <property type="entry name" value="BPD_transp_1"/>
    <property type="match status" value="1"/>
</dbReference>
<protein>
    <submittedName>
        <fullName evidence="11">Amino acid ABC transporter, permease protein</fullName>
    </submittedName>
</protein>
<feature type="domain" description="ABC transmembrane type-1" evidence="10">
    <location>
        <begin position="18"/>
        <end position="198"/>
    </location>
</feature>
<evidence type="ECO:0000313" key="11">
    <source>
        <dbReference type="EMBL" id="CCA87743.1"/>
    </source>
</evidence>
<keyword evidence="7 9" id="KW-1133">Transmembrane helix</keyword>
<evidence type="ECO:0000256" key="8">
    <source>
        <dbReference type="ARBA" id="ARBA00023136"/>
    </source>
</evidence>
<evidence type="ECO:0000256" key="9">
    <source>
        <dbReference type="RuleBase" id="RU363032"/>
    </source>
</evidence>
<evidence type="ECO:0000259" key="10">
    <source>
        <dbReference type="PROSITE" id="PS50928"/>
    </source>
</evidence>
<gene>
    <name evidence="11" type="ORF">RALSY_mp10264</name>
</gene>
<dbReference type="CDD" id="cd06261">
    <property type="entry name" value="TM_PBP2"/>
    <property type="match status" value="1"/>
</dbReference>
<comment type="subcellular location">
    <subcellularLocation>
        <location evidence="1">Cell inner membrane</location>
        <topology evidence="1">Multi-pass membrane protein</topology>
    </subcellularLocation>
    <subcellularLocation>
        <location evidence="9">Cell membrane</location>
        <topology evidence="9">Multi-pass membrane protein</topology>
    </subcellularLocation>
</comment>
<dbReference type="GO" id="GO:0006865">
    <property type="term" value="P:amino acid transport"/>
    <property type="evidence" value="ECO:0007669"/>
    <property type="project" value="UniProtKB-KW"/>
</dbReference>
<evidence type="ECO:0000256" key="5">
    <source>
        <dbReference type="ARBA" id="ARBA00022692"/>
    </source>
</evidence>
<keyword evidence="6" id="KW-0029">Amino-acid transport</keyword>
<organism evidence="11">
    <name type="scientific">Ralstonia syzygii R24</name>
    <dbReference type="NCBI Taxonomy" id="907261"/>
    <lineage>
        <taxon>Bacteria</taxon>
        <taxon>Pseudomonadati</taxon>
        <taxon>Pseudomonadota</taxon>
        <taxon>Betaproteobacteria</taxon>
        <taxon>Burkholderiales</taxon>
        <taxon>Burkholderiaceae</taxon>
        <taxon>Ralstonia</taxon>
        <taxon>Ralstonia solanacearum species complex</taxon>
    </lineage>
</organism>
<dbReference type="InterPro" id="IPR010065">
    <property type="entry name" value="AA_ABC_transptr_permease_3TM"/>
</dbReference>
<feature type="transmembrane region" description="Helical" evidence="9">
    <location>
        <begin position="56"/>
        <end position="77"/>
    </location>
</feature>
<dbReference type="EMBL" id="FR854090">
    <property type="protein sequence ID" value="CCA87743.1"/>
    <property type="molecule type" value="Genomic_DNA"/>
</dbReference>
<keyword evidence="3 9" id="KW-0813">Transport</keyword>
<dbReference type="GO" id="GO:0022857">
    <property type="term" value="F:transmembrane transporter activity"/>
    <property type="evidence" value="ECO:0007669"/>
    <property type="project" value="InterPro"/>
</dbReference>
<evidence type="ECO:0000256" key="4">
    <source>
        <dbReference type="ARBA" id="ARBA00022475"/>
    </source>
</evidence>
<name>G3A903_9RALS</name>
<dbReference type="PANTHER" id="PTHR30614">
    <property type="entry name" value="MEMBRANE COMPONENT OF AMINO ACID ABC TRANSPORTER"/>
    <property type="match status" value="1"/>
</dbReference>
<evidence type="ECO:0000256" key="2">
    <source>
        <dbReference type="ARBA" id="ARBA00010072"/>
    </source>
</evidence>
<dbReference type="NCBIfam" id="TIGR01726">
    <property type="entry name" value="HEQRo_perm_3TM"/>
    <property type="match status" value="1"/>
</dbReference>
<dbReference type="InterPro" id="IPR035906">
    <property type="entry name" value="MetI-like_sf"/>
</dbReference>
<accession>G3A903</accession>
<evidence type="ECO:0000256" key="7">
    <source>
        <dbReference type="ARBA" id="ARBA00022989"/>
    </source>
</evidence>
<dbReference type="InterPro" id="IPR000515">
    <property type="entry name" value="MetI-like"/>
</dbReference>